<dbReference type="EMBL" id="FXTB01000001">
    <property type="protein sequence ID" value="SMO36414.1"/>
    <property type="molecule type" value="Genomic_DNA"/>
</dbReference>
<dbReference type="SUPFAM" id="SSF56935">
    <property type="entry name" value="Porins"/>
    <property type="match status" value="1"/>
</dbReference>
<gene>
    <name evidence="1" type="ORF">SAMN06265379_101280</name>
</gene>
<proteinExistence type="predicted"/>
<dbReference type="AlphaFoldDB" id="A0A521ANK4"/>
<dbReference type="RefSeq" id="WP_142531676.1">
    <property type="nucleotide sequence ID" value="NZ_FXTB01000001.1"/>
</dbReference>
<protein>
    <submittedName>
        <fullName evidence="1">Uncharacterized protein</fullName>
    </submittedName>
</protein>
<organism evidence="1 2">
    <name type="scientific">Saccharicrinis carchari</name>
    <dbReference type="NCBI Taxonomy" id="1168039"/>
    <lineage>
        <taxon>Bacteria</taxon>
        <taxon>Pseudomonadati</taxon>
        <taxon>Bacteroidota</taxon>
        <taxon>Bacteroidia</taxon>
        <taxon>Marinilabiliales</taxon>
        <taxon>Marinilabiliaceae</taxon>
        <taxon>Saccharicrinis</taxon>
    </lineage>
</organism>
<sequence>MTRLKITLYSSLVLSLNTFIVKSQSPPLVDFTGQIGLSYDAYGYSEENYPGFRPRYPDNLLRFSAHATLSAGKYFSMPLGIDITNQKSSYYLPTLPEERFIDYIQNPRNNISLNPTYKWAKAFLGTQTPSYSPLTTGDIPVFGLGIELTPGSFLFSLNYGKSQIGITPSPFENIAGAYEQWLLASRIGVGKEDGTKFVMQFVKLTDEVNSISANPNQLQAQEAITIAPLLQIRLSKQWLFSTELATSVYTEDVLGPGNASDNEIISLAENLITINGTSHADISNISALEWKTDAASITGEVRYVGAGFQSVGYRTTERDLIDYNLKTNFKLFKNKVIFTGSTGVRTNNLENTTLESTNRFIANINLYTQLSKVVSVNTSYSNFGFKNNVIFDTLKVEMIQNMFSIAPSLQFDRKSVNHIVTTSGSFQFFDEYNMFDGKTVSTVSKTLNMGYNLIFKDFPLSTGVMGLLLDNETPQSQLNLYNIGMNARYRLLDKKLSPSIMLAYSGIKRNDETPDKRTRLTLKTNYKLTKKLNFRLSYRWSHYKYGSARPDAKTNEHRLQFSVAQRF</sequence>
<accession>A0A521ANK4</accession>
<evidence type="ECO:0000313" key="1">
    <source>
        <dbReference type="EMBL" id="SMO36414.1"/>
    </source>
</evidence>
<keyword evidence="2" id="KW-1185">Reference proteome</keyword>
<name>A0A521ANK4_SACCC</name>
<reference evidence="1 2" key="1">
    <citation type="submission" date="2017-05" db="EMBL/GenBank/DDBJ databases">
        <authorList>
            <person name="Varghese N."/>
            <person name="Submissions S."/>
        </authorList>
    </citation>
    <scope>NUCLEOTIDE SEQUENCE [LARGE SCALE GENOMIC DNA]</scope>
    <source>
        <strain evidence="1 2">DSM 27040</strain>
    </source>
</reference>
<evidence type="ECO:0000313" key="2">
    <source>
        <dbReference type="Proteomes" id="UP000319040"/>
    </source>
</evidence>
<dbReference type="OrthoDB" id="1091532at2"/>
<dbReference type="Proteomes" id="UP000319040">
    <property type="component" value="Unassembled WGS sequence"/>
</dbReference>